<comment type="caution">
    <text evidence="2">The sequence shown here is derived from an EMBL/GenBank/DDBJ whole genome shotgun (WGS) entry which is preliminary data.</text>
</comment>
<evidence type="ECO:0000313" key="3">
    <source>
        <dbReference type="Proteomes" id="UP000327013"/>
    </source>
</evidence>
<name>A0A5N6L4Z3_9ROSI</name>
<evidence type="ECO:0000313" key="2">
    <source>
        <dbReference type="EMBL" id="KAB8772386.1"/>
    </source>
</evidence>
<accession>A0A5N6L4Z3</accession>
<protein>
    <submittedName>
        <fullName evidence="2">Uncharacterized protein</fullName>
    </submittedName>
</protein>
<sequence>MAWRHIDVMNAPPPPPPESASASPGQPWGGEFAPRIFWGEGICTGILQRGCRLRLPGALPRSDTRGLAGRPFKMSSVQQQL</sequence>
<proteinExistence type="predicted"/>
<feature type="region of interest" description="Disordered" evidence="1">
    <location>
        <begin position="58"/>
        <end position="81"/>
    </location>
</feature>
<reference evidence="2 3" key="1">
    <citation type="submission" date="2019-06" db="EMBL/GenBank/DDBJ databases">
        <title>A chromosomal-level reference genome of Carpinus fangiana (Coryloideae, Betulaceae).</title>
        <authorList>
            <person name="Yang X."/>
            <person name="Wang Z."/>
            <person name="Zhang L."/>
            <person name="Hao G."/>
            <person name="Liu J."/>
            <person name="Yang Y."/>
        </authorList>
    </citation>
    <scope>NUCLEOTIDE SEQUENCE [LARGE SCALE GENOMIC DNA]</scope>
    <source>
        <strain evidence="2">Cfa_2016G</strain>
        <tissue evidence="2">Leaf</tissue>
    </source>
</reference>
<feature type="region of interest" description="Disordered" evidence="1">
    <location>
        <begin position="1"/>
        <end position="27"/>
    </location>
</feature>
<organism evidence="2 3">
    <name type="scientific">Carpinus fangiana</name>
    <dbReference type="NCBI Taxonomy" id="176857"/>
    <lineage>
        <taxon>Eukaryota</taxon>
        <taxon>Viridiplantae</taxon>
        <taxon>Streptophyta</taxon>
        <taxon>Embryophyta</taxon>
        <taxon>Tracheophyta</taxon>
        <taxon>Spermatophyta</taxon>
        <taxon>Magnoliopsida</taxon>
        <taxon>eudicotyledons</taxon>
        <taxon>Gunneridae</taxon>
        <taxon>Pentapetalae</taxon>
        <taxon>rosids</taxon>
        <taxon>fabids</taxon>
        <taxon>Fagales</taxon>
        <taxon>Betulaceae</taxon>
        <taxon>Carpinus</taxon>
    </lineage>
</organism>
<dbReference type="AlphaFoldDB" id="A0A5N6L4Z3"/>
<gene>
    <name evidence="2" type="ORF">FH972_026675</name>
</gene>
<keyword evidence="3" id="KW-1185">Reference proteome</keyword>
<dbReference type="EMBL" id="VIBQ01000102">
    <property type="protein sequence ID" value="KAB8772386.1"/>
    <property type="molecule type" value="Genomic_DNA"/>
</dbReference>
<evidence type="ECO:0000256" key="1">
    <source>
        <dbReference type="SAM" id="MobiDB-lite"/>
    </source>
</evidence>
<dbReference type="Proteomes" id="UP000327013">
    <property type="component" value="Unassembled WGS sequence"/>
</dbReference>